<dbReference type="RefSeq" id="WP_021589820.1">
    <property type="nucleotide sequence ID" value="NZ_AWEY01000027.1"/>
</dbReference>
<comment type="similarity">
    <text evidence="2">Belongs to the SusD family.</text>
</comment>
<dbReference type="PROSITE" id="PS51257">
    <property type="entry name" value="PROKAR_LIPOPROTEIN"/>
    <property type="match status" value="1"/>
</dbReference>
<proteinExistence type="inferred from homology"/>
<evidence type="ECO:0000256" key="5">
    <source>
        <dbReference type="ARBA" id="ARBA00023237"/>
    </source>
</evidence>
<organism evidence="8 9">
    <name type="scientific">Segatella baroniae F0067</name>
    <dbReference type="NCBI Taxonomy" id="1115809"/>
    <lineage>
        <taxon>Bacteria</taxon>
        <taxon>Pseudomonadati</taxon>
        <taxon>Bacteroidota</taxon>
        <taxon>Bacteroidia</taxon>
        <taxon>Bacteroidales</taxon>
        <taxon>Prevotellaceae</taxon>
        <taxon>Segatella</taxon>
    </lineage>
</organism>
<dbReference type="Pfam" id="PF14322">
    <property type="entry name" value="SusD-like_3"/>
    <property type="match status" value="1"/>
</dbReference>
<evidence type="ECO:0000259" key="7">
    <source>
        <dbReference type="Pfam" id="PF14322"/>
    </source>
</evidence>
<feature type="domain" description="SusD-like N-terminal" evidence="7">
    <location>
        <begin position="93"/>
        <end position="224"/>
    </location>
</feature>
<keyword evidence="9" id="KW-1185">Reference proteome</keyword>
<comment type="subcellular location">
    <subcellularLocation>
        <location evidence="1">Cell outer membrane</location>
    </subcellularLocation>
</comment>
<evidence type="ECO:0000313" key="8">
    <source>
        <dbReference type="EMBL" id="ERK39160.1"/>
    </source>
</evidence>
<evidence type="ECO:0000256" key="4">
    <source>
        <dbReference type="ARBA" id="ARBA00023136"/>
    </source>
</evidence>
<evidence type="ECO:0000256" key="2">
    <source>
        <dbReference type="ARBA" id="ARBA00006275"/>
    </source>
</evidence>
<evidence type="ECO:0000256" key="1">
    <source>
        <dbReference type="ARBA" id="ARBA00004442"/>
    </source>
</evidence>
<keyword evidence="5" id="KW-0998">Cell outer membrane</keyword>
<dbReference type="EMBL" id="AWEY01000027">
    <property type="protein sequence ID" value="ERK39160.1"/>
    <property type="molecule type" value="Genomic_DNA"/>
</dbReference>
<keyword evidence="4" id="KW-0472">Membrane</keyword>
<dbReference type="AlphaFoldDB" id="U2NM56"/>
<dbReference type="InterPro" id="IPR033985">
    <property type="entry name" value="SusD-like_N"/>
</dbReference>
<comment type="caution">
    <text evidence="8">The sequence shown here is derived from an EMBL/GenBank/DDBJ whole genome shotgun (WGS) entry which is preliminary data.</text>
</comment>
<sequence length="522" mass="59131">MKKSFLYIAMASVLLAGGLSSCEDRLDIAKHGNMGGQSDFYKTDQEAKEALASLYVALKGSYFNWFFMKNCLSDDVWAGGGSRGDNAGLEKLNEYTFGTDDGSVAGYYQSMYGIIYQANLIVDQVKGDTPEKKRCIAEAKFYRAWADFELVSLWGTAPIVDHLLAPSEYRPGNSKPEEMWAFIEKDLTEAINADALPSKKDADDRETTIRVTRELAEALLGKAYVFQGKYKEGAAELEKVITSGKYALFTGEYDMMQHAVNNNNCESMIEWQSRNDPKQANTFMSMTYIMQGWRTDHLQYSGQAAAEIAQGTYGFCSPRKSLYDAFVAAEGKDGYRLKSTMRTYEQMKAYGITLQAGVFLPGNEGYFFWKNRILQSDLIINFPAFQTMQYTDNRVMRYAEVLLLAAEAHLQAGNKAKALEYVNQIRKRAKLPQLSDVTLEAIKTEKRLELCLEGVRYQDLVRWGDGEKMLGRQGKEIPSFTTTGVEWNYKNESYGFKERNKLLPIPLKEINLNPNMKQNPNW</sequence>
<accession>U2NM56</accession>
<keyword evidence="3" id="KW-0732">Signal</keyword>
<evidence type="ECO:0000259" key="6">
    <source>
        <dbReference type="Pfam" id="PF07980"/>
    </source>
</evidence>
<dbReference type="InterPro" id="IPR011990">
    <property type="entry name" value="TPR-like_helical_dom_sf"/>
</dbReference>
<evidence type="ECO:0000313" key="9">
    <source>
        <dbReference type="Proteomes" id="UP000016648"/>
    </source>
</evidence>
<evidence type="ECO:0000256" key="3">
    <source>
        <dbReference type="ARBA" id="ARBA00022729"/>
    </source>
</evidence>
<dbReference type="GO" id="GO:0009279">
    <property type="term" value="C:cell outer membrane"/>
    <property type="evidence" value="ECO:0007669"/>
    <property type="project" value="UniProtKB-SubCell"/>
</dbReference>
<reference evidence="8 9" key="1">
    <citation type="submission" date="2013-08" db="EMBL/GenBank/DDBJ databases">
        <authorList>
            <person name="Durkin A.S."/>
            <person name="Haft D.R."/>
            <person name="McCorrison J."/>
            <person name="Torralba M."/>
            <person name="Gillis M."/>
            <person name="Haft D.H."/>
            <person name="Methe B."/>
            <person name="Sutton G."/>
            <person name="Nelson K.E."/>
        </authorList>
    </citation>
    <scope>NUCLEOTIDE SEQUENCE [LARGE SCALE GENOMIC DNA]</scope>
    <source>
        <strain evidence="8 9">F0067</strain>
    </source>
</reference>
<dbReference type="PATRIC" id="fig|1115809.3.peg.1497"/>
<feature type="domain" description="RagB/SusD" evidence="6">
    <location>
        <begin position="390"/>
        <end position="522"/>
    </location>
</feature>
<dbReference type="Gene3D" id="1.25.40.390">
    <property type="match status" value="1"/>
</dbReference>
<dbReference type="InterPro" id="IPR012944">
    <property type="entry name" value="SusD_RagB_dom"/>
</dbReference>
<dbReference type="Proteomes" id="UP000016648">
    <property type="component" value="Unassembled WGS sequence"/>
</dbReference>
<gene>
    <name evidence="8" type="ORF">HMPREF9135_2397</name>
</gene>
<name>U2NM56_9BACT</name>
<dbReference type="Pfam" id="PF07980">
    <property type="entry name" value="SusD_RagB"/>
    <property type="match status" value="1"/>
</dbReference>
<dbReference type="SUPFAM" id="SSF48452">
    <property type="entry name" value="TPR-like"/>
    <property type="match status" value="1"/>
</dbReference>
<protein>
    <submittedName>
        <fullName evidence="8">Starch-binding protein, SusD-like family</fullName>
    </submittedName>
</protein>
<dbReference type="CDD" id="cd08977">
    <property type="entry name" value="SusD"/>
    <property type="match status" value="1"/>
</dbReference>